<sequence length="351" mass="36754">MSSPKNERPAGGLRPLRVVAIGGGTGLSTLLKGLKRYVVAPGQAPATGAPAIGSLTAVVTVTDDGGSSGRLRKEFNILPPGDIRNCIVALSEDEALLSKLFQYRFTQGAGLEGHSFGNLFVTALTAVTGDFAKAVELSSAILATRGLIVPSTTANVQLVAQMNDGSEVSGETNITASKQRIVELRMVPKDAQPLPETLAAIASADLITIGPGSLFTSLIPNLLVHGVVDAIAKSHALKVFVCNLMTQANESLGLTAADHVLAMYMHAAAKRLFDVALVNDRPVSAALRAKYAEEGQTPIAVDPEGFRALDLRVLTGDFLLEEDGVARHATERVAQALLALAARDHQQARAI</sequence>
<dbReference type="PANTHER" id="PTHR30135">
    <property type="entry name" value="UNCHARACTERIZED PROTEIN YVCK-RELATED"/>
    <property type="match status" value="1"/>
</dbReference>
<dbReference type="GO" id="GO:0008360">
    <property type="term" value="P:regulation of cell shape"/>
    <property type="evidence" value="ECO:0007669"/>
    <property type="project" value="UniProtKB-UniRule"/>
</dbReference>
<keyword evidence="1 2" id="KW-0963">Cytoplasm</keyword>
<protein>
    <recommendedName>
        <fullName evidence="2">Putative gluconeogenesis factor</fullName>
    </recommendedName>
</protein>
<reference evidence="3" key="1">
    <citation type="submission" date="2020-07" db="EMBL/GenBank/DDBJ databases">
        <title>Huge and variable diversity of episymbiotic CPR bacteria and DPANN archaea in groundwater ecosystems.</title>
        <authorList>
            <person name="He C.Y."/>
            <person name="Keren R."/>
            <person name="Whittaker M."/>
            <person name="Farag I.F."/>
            <person name="Doudna J."/>
            <person name="Cate J.H.D."/>
            <person name="Banfield J.F."/>
        </authorList>
    </citation>
    <scope>NUCLEOTIDE SEQUENCE</scope>
    <source>
        <strain evidence="3">NC_groundwater_580_Pr5_B-0.1um_64_19</strain>
    </source>
</reference>
<evidence type="ECO:0000313" key="3">
    <source>
        <dbReference type="EMBL" id="MBI2677407.1"/>
    </source>
</evidence>
<dbReference type="Gene3D" id="3.40.50.10680">
    <property type="entry name" value="CofD-like domains"/>
    <property type="match status" value="1"/>
</dbReference>
<dbReference type="PANTHER" id="PTHR30135:SF3">
    <property type="entry name" value="GLUCONEOGENESIS FACTOR-RELATED"/>
    <property type="match status" value="1"/>
</dbReference>
<comment type="function">
    <text evidence="2">Required for morphogenesis under gluconeogenic growth conditions.</text>
</comment>
<comment type="subcellular location">
    <subcellularLocation>
        <location evidence="2">Cytoplasm</location>
    </subcellularLocation>
</comment>
<evidence type="ECO:0000256" key="1">
    <source>
        <dbReference type="ARBA" id="ARBA00022490"/>
    </source>
</evidence>
<dbReference type="Proteomes" id="UP000779809">
    <property type="component" value="Unassembled WGS sequence"/>
</dbReference>
<gene>
    <name evidence="3" type="primary">yvcK</name>
    <name evidence="3" type="ORF">HYX28_01350</name>
</gene>
<dbReference type="SUPFAM" id="SSF142338">
    <property type="entry name" value="CofD-like"/>
    <property type="match status" value="1"/>
</dbReference>
<dbReference type="HAMAP" id="MF_00973">
    <property type="entry name" value="Gluconeogen_factor"/>
    <property type="match status" value="1"/>
</dbReference>
<dbReference type="InterPro" id="IPR002882">
    <property type="entry name" value="CofD"/>
</dbReference>
<dbReference type="InterPro" id="IPR010119">
    <property type="entry name" value="Gluconeogen_factor"/>
</dbReference>
<dbReference type="GO" id="GO:0043743">
    <property type="term" value="F:LPPG:FO 2-phospho-L-lactate transferase activity"/>
    <property type="evidence" value="ECO:0007669"/>
    <property type="project" value="InterPro"/>
</dbReference>
<accession>A0A932A6P0</accession>
<dbReference type="CDD" id="cd07187">
    <property type="entry name" value="YvcK_like"/>
    <property type="match status" value="1"/>
</dbReference>
<dbReference type="InterPro" id="IPR038136">
    <property type="entry name" value="CofD-like_dom_sf"/>
</dbReference>
<comment type="similarity">
    <text evidence="2">Belongs to the gluconeogenesis factor family.</text>
</comment>
<proteinExistence type="inferred from homology"/>
<dbReference type="GO" id="GO:0005737">
    <property type="term" value="C:cytoplasm"/>
    <property type="evidence" value="ECO:0007669"/>
    <property type="project" value="UniProtKB-SubCell"/>
</dbReference>
<dbReference type="Pfam" id="PF01933">
    <property type="entry name" value="CofD"/>
    <property type="match status" value="1"/>
</dbReference>
<dbReference type="EMBL" id="JACPNR010000004">
    <property type="protein sequence ID" value="MBI2677407.1"/>
    <property type="molecule type" value="Genomic_DNA"/>
</dbReference>
<evidence type="ECO:0000256" key="2">
    <source>
        <dbReference type="HAMAP-Rule" id="MF_00973"/>
    </source>
</evidence>
<dbReference type="AlphaFoldDB" id="A0A932A6P0"/>
<organism evidence="3 4">
    <name type="scientific">Candidatus Korobacter versatilis</name>
    <dbReference type="NCBI Taxonomy" id="658062"/>
    <lineage>
        <taxon>Bacteria</taxon>
        <taxon>Pseudomonadati</taxon>
        <taxon>Acidobacteriota</taxon>
        <taxon>Terriglobia</taxon>
        <taxon>Terriglobales</taxon>
        <taxon>Candidatus Korobacteraceae</taxon>
        <taxon>Candidatus Korobacter</taxon>
    </lineage>
</organism>
<name>A0A932A6P0_9BACT</name>
<evidence type="ECO:0000313" key="4">
    <source>
        <dbReference type="Proteomes" id="UP000779809"/>
    </source>
</evidence>
<dbReference type="NCBIfam" id="TIGR01826">
    <property type="entry name" value="CofD_related"/>
    <property type="match status" value="1"/>
</dbReference>
<comment type="caution">
    <text evidence="3">The sequence shown here is derived from an EMBL/GenBank/DDBJ whole genome shotgun (WGS) entry which is preliminary data.</text>
</comment>